<keyword evidence="3 5" id="KW-0687">Ribonucleoprotein</keyword>
<dbReference type="SUPFAM" id="SSF52161">
    <property type="entry name" value="Ribosomal protein L13"/>
    <property type="match status" value="1"/>
</dbReference>
<dbReference type="GO" id="GO:0003735">
    <property type="term" value="F:structural constituent of ribosome"/>
    <property type="evidence" value="ECO:0007669"/>
    <property type="project" value="InterPro"/>
</dbReference>
<proteinExistence type="inferred from homology"/>
<name>A0A1B7LWD8_9MICC</name>
<protein>
    <recommendedName>
        <fullName evidence="4 5">Large ribosomal subunit protein uL13</fullName>
    </recommendedName>
</protein>
<dbReference type="HAMAP" id="MF_01366">
    <property type="entry name" value="Ribosomal_uL13"/>
    <property type="match status" value="1"/>
</dbReference>
<keyword evidence="2 5" id="KW-0689">Ribosomal protein</keyword>
<dbReference type="GO" id="GO:0017148">
    <property type="term" value="P:negative regulation of translation"/>
    <property type="evidence" value="ECO:0007669"/>
    <property type="project" value="TreeGrafter"/>
</dbReference>
<dbReference type="PIRSF" id="PIRSF002181">
    <property type="entry name" value="Ribosomal_L13"/>
    <property type="match status" value="1"/>
</dbReference>
<dbReference type="InterPro" id="IPR005822">
    <property type="entry name" value="Ribosomal_uL13"/>
</dbReference>
<dbReference type="PANTHER" id="PTHR11545:SF2">
    <property type="entry name" value="LARGE RIBOSOMAL SUBUNIT PROTEIN UL13M"/>
    <property type="match status" value="1"/>
</dbReference>
<evidence type="ECO:0000256" key="2">
    <source>
        <dbReference type="ARBA" id="ARBA00022980"/>
    </source>
</evidence>
<gene>
    <name evidence="5" type="primary">rplM</name>
    <name evidence="6" type="ORF">A6F49_15820</name>
</gene>
<sequence length="147" mass="16360">MRTFTPTPDDVDRQWHVIDATDVVLGRLASQVATLLRGKHKPTFAPHMDMGDYVIILNAEKVALTGAKLEQKKAYRHSGYPGGLTSTTYAELLEKNPVRAVEKAIKGMLPSNRLSDQVIKKLKVYEGSDHPHAAQQPKEFIIDQVAQ</sequence>
<dbReference type="Pfam" id="PF00572">
    <property type="entry name" value="Ribosomal_L13"/>
    <property type="match status" value="1"/>
</dbReference>
<dbReference type="Proteomes" id="UP000078292">
    <property type="component" value="Unassembled WGS sequence"/>
</dbReference>
<comment type="subunit">
    <text evidence="5">Part of the 50S ribosomal subunit.</text>
</comment>
<dbReference type="InterPro" id="IPR005823">
    <property type="entry name" value="Ribosomal_uL13_bac-type"/>
</dbReference>
<comment type="function">
    <text evidence="5">This protein is one of the early assembly proteins of the 50S ribosomal subunit, although it is not seen to bind rRNA by itself. It is important during the early stages of 50S assembly.</text>
</comment>
<comment type="similarity">
    <text evidence="1 5">Belongs to the universal ribosomal protein uL13 family.</text>
</comment>
<accession>A0A1B7LWD8</accession>
<reference evidence="6 7" key="1">
    <citation type="submission" date="2016-04" db="EMBL/GenBank/DDBJ databases">
        <title>First whole genome shotgun sequence of the bacterium Enteractinococcus sp. strain UASWS1574.</title>
        <authorList>
            <person name="Crovadore J."/>
            <person name="Chablais R."/>
            <person name="Lefort F."/>
        </authorList>
    </citation>
    <scope>NUCLEOTIDE SEQUENCE [LARGE SCALE GENOMIC DNA]</scope>
    <source>
        <strain evidence="6 7">UASWS1574</strain>
    </source>
</reference>
<organism evidence="6 7">
    <name type="scientific">Enteractinococcus helveticum</name>
    <dbReference type="NCBI Taxonomy" id="1837282"/>
    <lineage>
        <taxon>Bacteria</taxon>
        <taxon>Bacillati</taxon>
        <taxon>Actinomycetota</taxon>
        <taxon>Actinomycetes</taxon>
        <taxon>Micrococcales</taxon>
        <taxon>Micrococcaceae</taxon>
    </lineage>
</organism>
<dbReference type="RefSeq" id="WP_043058720.1">
    <property type="nucleotide sequence ID" value="NZ_LXEY01000022.1"/>
</dbReference>
<dbReference type="InterPro" id="IPR036899">
    <property type="entry name" value="Ribosomal_uL13_sf"/>
</dbReference>
<dbReference type="PANTHER" id="PTHR11545">
    <property type="entry name" value="RIBOSOMAL PROTEIN L13"/>
    <property type="match status" value="1"/>
</dbReference>
<dbReference type="CDD" id="cd00392">
    <property type="entry name" value="Ribosomal_L13"/>
    <property type="match status" value="1"/>
</dbReference>
<dbReference type="GO" id="GO:0006412">
    <property type="term" value="P:translation"/>
    <property type="evidence" value="ECO:0007669"/>
    <property type="project" value="UniProtKB-UniRule"/>
</dbReference>
<evidence type="ECO:0000313" key="7">
    <source>
        <dbReference type="Proteomes" id="UP000078292"/>
    </source>
</evidence>
<dbReference type="EMBL" id="LXEY01000022">
    <property type="protein sequence ID" value="OAV59325.1"/>
    <property type="molecule type" value="Genomic_DNA"/>
</dbReference>
<evidence type="ECO:0000313" key="6">
    <source>
        <dbReference type="EMBL" id="OAV59325.1"/>
    </source>
</evidence>
<evidence type="ECO:0000256" key="4">
    <source>
        <dbReference type="ARBA" id="ARBA00035201"/>
    </source>
</evidence>
<dbReference type="FunFam" id="3.90.1180.10:FF:000001">
    <property type="entry name" value="50S ribosomal protein L13"/>
    <property type="match status" value="1"/>
</dbReference>
<comment type="caution">
    <text evidence="6">The sequence shown here is derived from an EMBL/GenBank/DDBJ whole genome shotgun (WGS) entry which is preliminary data.</text>
</comment>
<dbReference type="NCBIfam" id="TIGR01066">
    <property type="entry name" value="rplM_bact"/>
    <property type="match status" value="1"/>
</dbReference>
<dbReference type="GO" id="GO:0022625">
    <property type="term" value="C:cytosolic large ribosomal subunit"/>
    <property type="evidence" value="ECO:0007669"/>
    <property type="project" value="TreeGrafter"/>
</dbReference>
<keyword evidence="7" id="KW-1185">Reference proteome</keyword>
<dbReference type="Gene3D" id="3.90.1180.10">
    <property type="entry name" value="Ribosomal protein L13"/>
    <property type="match status" value="1"/>
</dbReference>
<dbReference type="GO" id="GO:0003729">
    <property type="term" value="F:mRNA binding"/>
    <property type="evidence" value="ECO:0007669"/>
    <property type="project" value="UniProtKB-ARBA"/>
</dbReference>
<dbReference type="OrthoDB" id="9801330at2"/>
<evidence type="ECO:0000256" key="3">
    <source>
        <dbReference type="ARBA" id="ARBA00023274"/>
    </source>
</evidence>
<dbReference type="AlphaFoldDB" id="A0A1B7LWD8"/>
<evidence type="ECO:0000256" key="5">
    <source>
        <dbReference type="HAMAP-Rule" id="MF_01366"/>
    </source>
</evidence>
<dbReference type="STRING" id="1837282.A6F49_15820"/>
<evidence type="ECO:0000256" key="1">
    <source>
        <dbReference type="ARBA" id="ARBA00006227"/>
    </source>
</evidence>